<accession>A0A318SYA6</accession>
<dbReference type="CDD" id="cd01822">
    <property type="entry name" value="Lysophospholipase_L1_like"/>
    <property type="match status" value="1"/>
</dbReference>
<dbReference type="Pfam" id="PF13472">
    <property type="entry name" value="Lipase_GDSL_2"/>
    <property type="match status" value="1"/>
</dbReference>
<sequence length="191" mass="20077">MAALGDSLTAGYGLPQDAGFVPVLQDWLDARGADADLVNAGVSGDTTAGGLARLDWTLTEDVDALMVNLGGNDFLRGLDPAEVRANLSAILGGAAERDLPVLLVGIEATANYGAEYQARFNAVYADLAQEYEVLYYPSFFAPLTAGGDLDDARQRYMQDDGIHPNAEGVTLIVEAIGPSVEALVDEAREGL</sequence>
<dbReference type="InterPro" id="IPR013830">
    <property type="entry name" value="SGNH_hydro"/>
</dbReference>
<evidence type="ECO:0000259" key="1">
    <source>
        <dbReference type="Pfam" id="PF13472"/>
    </source>
</evidence>
<dbReference type="SUPFAM" id="SSF52266">
    <property type="entry name" value="SGNH hydrolase"/>
    <property type="match status" value="1"/>
</dbReference>
<reference evidence="2 3" key="1">
    <citation type="submission" date="2018-06" db="EMBL/GenBank/DDBJ databases">
        <title>Genomic Encyclopedia of Type Strains, Phase III (KMG-III): the genomes of soil and plant-associated and newly described type strains.</title>
        <authorList>
            <person name="Whitman W."/>
        </authorList>
    </citation>
    <scope>NUCLEOTIDE SEQUENCE [LARGE SCALE GENOMIC DNA]</scope>
    <source>
        <strain evidence="2 3">CECT 9025</strain>
    </source>
</reference>
<dbReference type="PANTHER" id="PTHR30383">
    <property type="entry name" value="THIOESTERASE 1/PROTEASE 1/LYSOPHOSPHOLIPASE L1"/>
    <property type="match status" value="1"/>
</dbReference>
<keyword evidence="3" id="KW-1185">Reference proteome</keyword>
<dbReference type="GO" id="GO:0004622">
    <property type="term" value="F:phosphatidylcholine lysophospholipase activity"/>
    <property type="evidence" value="ECO:0007669"/>
    <property type="project" value="TreeGrafter"/>
</dbReference>
<dbReference type="Gene3D" id="3.40.50.1110">
    <property type="entry name" value="SGNH hydrolase"/>
    <property type="match status" value="1"/>
</dbReference>
<protein>
    <submittedName>
        <fullName evidence="2">Acyl-CoA thioesterase-1</fullName>
    </submittedName>
</protein>
<organism evidence="2 3">
    <name type="scientific">Pseudoroseicyclus aestuarii</name>
    <dbReference type="NCBI Taxonomy" id="1795041"/>
    <lineage>
        <taxon>Bacteria</taxon>
        <taxon>Pseudomonadati</taxon>
        <taxon>Pseudomonadota</taxon>
        <taxon>Alphaproteobacteria</taxon>
        <taxon>Rhodobacterales</taxon>
        <taxon>Paracoccaceae</taxon>
        <taxon>Pseudoroseicyclus</taxon>
    </lineage>
</organism>
<evidence type="ECO:0000313" key="2">
    <source>
        <dbReference type="EMBL" id="PYE84817.1"/>
    </source>
</evidence>
<dbReference type="Proteomes" id="UP000248311">
    <property type="component" value="Unassembled WGS sequence"/>
</dbReference>
<dbReference type="PANTHER" id="PTHR30383:SF24">
    <property type="entry name" value="THIOESTERASE 1_PROTEASE 1_LYSOPHOSPHOLIPASE L1"/>
    <property type="match status" value="1"/>
</dbReference>
<proteinExistence type="predicted"/>
<evidence type="ECO:0000313" key="3">
    <source>
        <dbReference type="Proteomes" id="UP000248311"/>
    </source>
</evidence>
<dbReference type="InterPro" id="IPR051532">
    <property type="entry name" value="Ester_Hydrolysis_Enzymes"/>
</dbReference>
<feature type="domain" description="SGNH hydrolase-type esterase" evidence="1">
    <location>
        <begin position="3"/>
        <end position="168"/>
    </location>
</feature>
<comment type="caution">
    <text evidence="2">The sequence shown here is derived from an EMBL/GenBank/DDBJ whole genome shotgun (WGS) entry which is preliminary data.</text>
</comment>
<dbReference type="EMBL" id="QJTE01000002">
    <property type="protein sequence ID" value="PYE84817.1"/>
    <property type="molecule type" value="Genomic_DNA"/>
</dbReference>
<dbReference type="InterPro" id="IPR036514">
    <property type="entry name" value="SGNH_hydro_sf"/>
</dbReference>
<gene>
    <name evidence="2" type="ORF">DFP88_102620</name>
</gene>
<dbReference type="AlphaFoldDB" id="A0A318SYA6"/>
<name>A0A318SYA6_9RHOB</name>